<protein>
    <recommendedName>
        <fullName evidence="3">Replication protein A OB domain-containing protein</fullName>
    </recommendedName>
</protein>
<dbReference type="AlphaFoldDB" id="A0A498HC85"/>
<dbReference type="Gene3D" id="2.40.50.140">
    <property type="entry name" value="Nucleic acid-binding proteins"/>
    <property type="match status" value="1"/>
</dbReference>
<evidence type="ECO:0000313" key="2">
    <source>
        <dbReference type="Proteomes" id="UP000290289"/>
    </source>
</evidence>
<dbReference type="EMBL" id="RDQH01000343">
    <property type="protein sequence ID" value="RXH67462.1"/>
    <property type="molecule type" value="Genomic_DNA"/>
</dbReference>
<feature type="non-terminal residue" evidence="1">
    <location>
        <position position="1"/>
    </location>
</feature>
<gene>
    <name evidence="1" type="ORF">DVH24_027609</name>
</gene>
<name>A0A498HC85_MALDO</name>
<comment type="caution">
    <text evidence="1">The sequence shown here is derived from an EMBL/GenBank/DDBJ whole genome shotgun (WGS) entry which is preliminary data.</text>
</comment>
<organism evidence="1 2">
    <name type="scientific">Malus domestica</name>
    <name type="common">Apple</name>
    <name type="synonym">Pyrus malus</name>
    <dbReference type="NCBI Taxonomy" id="3750"/>
    <lineage>
        <taxon>Eukaryota</taxon>
        <taxon>Viridiplantae</taxon>
        <taxon>Streptophyta</taxon>
        <taxon>Embryophyta</taxon>
        <taxon>Tracheophyta</taxon>
        <taxon>Spermatophyta</taxon>
        <taxon>Magnoliopsida</taxon>
        <taxon>eudicotyledons</taxon>
        <taxon>Gunneridae</taxon>
        <taxon>Pentapetalae</taxon>
        <taxon>rosids</taxon>
        <taxon>fabids</taxon>
        <taxon>Rosales</taxon>
        <taxon>Rosaceae</taxon>
        <taxon>Amygdaloideae</taxon>
        <taxon>Maleae</taxon>
        <taxon>Malus</taxon>
    </lineage>
</organism>
<dbReference type="InterPro" id="IPR012340">
    <property type="entry name" value="NA-bd_OB-fold"/>
</dbReference>
<dbReference type="Proteomes" id="UP000290289">
    <property type="component" value="Chromosome 17"/>
</dbReference>
<evidence type="ECO:0008006" key="3">
    <source>
        <dbReference type="Google" id="ProtNLM"/>
    </source>
</evidence>
<evidence type="ECO:0000313" key="1">
    <source>
        <dbReference type="EMBL" id="RXH67462.1"/>
    </source>
</evidence>
<keyword evidence="2" id="KW-1185">Reference proteome</keyword>
<accession>A0A498HC85</accession>
<sequence length="243" mass="27730">QNKLIRVAQKCGVVIQNIRKEELSITLWGDVAESFCSLSMGALSVPIVIVFTSLKIKLYRERIKIYLLFLQQNICYFYKLTQVTSSFKTSRGCENTATPSQQANEAQILQTAKRVTIDELAFLDLDLYKDDTFLCKTSVKCITIQRVDIWFATNTPIKFQCIGNMYKVNLILEYHTNEIIALRNNFNSSDVLIYDASDATSIEPTTPQTLVREISMSFTVVSSSMSTPDTITESHKRTKVYWQ</sequence>
<reference evidence="1 2" key="1">
    <citation type="submission" date="2018-10" db="EMBL/GenBank/DDBJ databases">
        <title>A high-quality apple genome assembly.</title>
        <authorList>
            <person name="Hu J."/>
        </authorList>
    </citation>
    <scope>NUCLEOTIDE SEQUENCE [LARGE SCALE GENOMIC DNA]</scope>
    <source>
        <strain evidence="2">cv. HFTH1</strain>
        <tissue evidence="1">Young leaf</tissue>
    </source>
</reference>
<proteinExistence type="predicted"/>